<dbReference type="GO" id="GO:0016301">
    <property type="term" value="F:kinase activity"/>
    <property type="evidence" value="ECO:0007669"/>
    <property type="project" value="UniProtKB-KW"/>
</dbReference>
<keyword evidence="8" id="KW-0418">Kinase</keyword>
<dbReference type="InterPro" id="IPR033480">
    <property type="entry name" value="sCache_2"/>
</dbReference>
<evidence type="ECO:0000313" key="9">
    <source>
        <dbReference type="Proteomes" id="UP000292120"/>
    </source>
</evidence>
<evidence type="ECO:0000256" key="3">
    <source>
        <dbReference type="ARBA" id="ARBA00022692"/>
    </source>
</evidence>
<feature type="chain" id="PRO_5020307378" evidence="6">
    <location>
        <begin position="27"/>
        <end position="155"/>
    </location>
</feature>
<keyword evidence="5" id="KW-0472">Membrane</keyword>
<evidence type="ECO:0000256" key="1">
    <source>
        <dbReference type="ARBA" id="ARBA00004651"/>
    </source>
</evidence>
<organism evidence="8 9">
    <name type="scientific">Aquabacterium lacunae</name>
    <dbReference type="NCBI Taxonomy" id="2528630"/>
    <lineage>
        <taxon>Bacteria</taxon>
        <taxon>Pseudomonadati</taxon>
        <taxon>Pseudomonadota</taxon>
        <taxon>Betaproteobacteria</taxon>
        <taxon>Burkholderiales</taxon>
        <taxon>Aquabacterium</taxon>
    </lineage>
</organism>
<dbReference type="EMBL" id="SIXI01000003">
    <property type="protein sequence ID" value="TBO31491.1"/>
    <property type="molecule type" value="Genomic_DNA"/>
</dbReference>
<comment type="caution">
    <text evidence="8">The sequence shown here is derived from an EMBL/GenBank/DDBJ whole genome shotgun (WGS) entry which is preliminary data.</text>
</comment>
<evidence type="ECO:0000256" key="5">
    <source>
        <dbReference type="ARBA" id="ARBA00023136"/>
    </source>
</evidence>
<protein>
    <submittedName>
        <fullName evidence="8">Histidine kinase</fullName>
    </submittedName>
</protein>
<feature type="domain" description="Single Cache" evidence="7">
    <location>
        <begin position="27"/>
        <end position="108"/>
    </location>
</feature>
<keyword evidence="9" id="KW-1185">Reference proteome</keyword>
<dbReference type="Pfam" id="PF17200">
    <property type="entry name" value="sCache_2"/>
    <property type="match status" value="1"/>
</dbReference>
<accession>A0A4Q9GZ39</accession>
<dbReference type="OrthoDB" id="9178561at2"/>
<gene>
    <name evidence="8" type="ORF">EYS42_09700</name>
</gene>
<feature type="signal peptide" evidence="6">
    <location>
        <begin position="1"/>
        <end position="26"/>
    </location>
</feature>
<dbReference type="Gene3D" id="3.30.450.20">
    <property type="entry name" value="PAS domain"/>
    <property type="match status" value="1"/>
</dbReference>
<evidence type="ECO:0000256" key="2">
    <source>
        <dbReference type="ARBA" id="ARBA00022475"/>
    </source>
</evidence>
<keyword evidence="6" id="KW-0732">Signal</keyword>
<keyword evidence="4" id="KW-1133">Transmembrane helix</keyword>
<keyword evidence="8" id="KW-0808">Transferase</keyword>
<dbReference type="RefSeq" id="WP_130967945.1">
    <property type="nucleotide sequence ID" value="NZ_SIXI01000003.1"/>
</dbReference>
<dbReference type="InterPro" id="IPR006311">
    <property type="entry name" value="TAT_signal"/>
</dbReference>
<reference evidence="8 9" key="1">
    <citation type="submission" date="2019-02" db="EMBL/GenBank/DDBJ databases">
        <title>Aquabacterium sp. strain KMB7.</title>
        <authorList>
            <person name="Chen W.-M."/>
        </authorList>
    </citation>
    <scope>NUCLEOTIDE SEQUENCE [LARGE SCALE GENOMIC DNA]</scope>
    <source>
        <strain evidence="8 9">KMB7</strain>
    </source>
</reference>
<evidence type="ECO:0000313" key="8">
    <source>
        <dbReference type="EMBL" id="TBO31491.1"/>
    </source>
</evidence>
<proteinExistence type="predicted"/>
<evidence type="ECO:0000256" key="4">
    <source>
        <dbReference type="ARBA" id="ARBA00022989"/>
    </source>
</evidence>
<name>A0A4Q9GZ39_9BURK</name>
<dbReference type="AlphaFoldDB" id="A0A4Q9GZ39"/>
<comment type="subcellular location">
    <subcellularLocation>
        <location evidence="1">Cell membrane</location>
        <topology evidence="1">Multi-pass membrane protein</topology>
    </subcellularLocation>
</comment>
<keyword evidence="2" id="KW-1003">Cell membrane</keyword>
<evidence type="ECO:0000256" key="6">
    <source>
        <dbReference type="SAM" id="SignalP"/>
    </source>
</evidence>
<sequence>MPILSRRLFVATLSLAALAAAPAAQANSVATKDEAVAMVKKAIAYAKANGKDKLFDEVNNKAAQFIDRDLYIYVADPAGKVLAHGANAKLVGRDLQTLKDADGKPFVLDIIKIGESNKPGWVEYRWPNPVTKQIDDKVTYVEKHDGVIYCAGVYK</sequence>
<dbReference type="GO" id="GO:0005886">
    <property type="term" value="C:plasma membrane"/>
    <property type="evidence" value="ECO:0007669"/>
    <property type="project" value="UniProtKB-SubCell"/>
</dbReference>
<dbReference type="PROSITE" id="PS51318">
    <property type="entry name" value="TAT"/>
    <property type="match status" value="1"/>
</dbReference>
<dbReference type="Proteomes" id="UP000292120">
    <property type="component" value="Unassembled WGS sequence"/>
</dbReference>
<keyword evidence="3" id="KW-0812">Transmembrane</keyword>
<evidence type="ECO:0000259" key="7">
    <source>
        <dbReference type="SMART" id="SM01049"/>
    </source>
</evidence>
<dbReference type="SMART" id="SM01049">
    <property type="entry name" value="Cache_2"/>
    <property type="match status" value="1"/>
</dbReference>